<sequence>MRKAFFGWSIVILIIASWAYNIHYHRTNRLPEGRFLSHLIEVSDSPGDSFMLYYIANNDDKRLPVSVSIEGLPALQFYPTSVYMTFSNQKLYRLIGHFDAGSDDPSSAAAGPLTIHSVDVYCSDGTLEKSDIGEMIVYREDMGSGGPIAQSSASGSTDGTNTATFRVNKPVTANGFSSAFLNELGSAFTYELYFGTDAAVFPREIEAGTPISLMAAFPVPANSQLYLQPVTMRLRLEYTDEAGISRVQMIPMERHPYPTQAAIREYVKAQRRAAK</sequence>
<comment type="caution">
    <text evidence="1">The sequence shown here is derived from an EMBL/GenBank/DDBJ whole genome shotgun (WGS) entry which is preliminary data.</text>
</comment>
<name>A0A9X4KH15_9BACL</name>
<evidence type="ECO:0000313" key="2">
    <source>
        <dbReference type="Proteomes" id="UP001153387"/>
    </source>
</evidence>
<protein>
    <submittedName>
        <fullName evidence="1">Uncharacterized protein</fullName>
    </submittedName>
</protein>
<gene>
    <name evidence="1" type="ORF">OMP38_13720</name>
</gene>
<dbReference type="Proteomes" id="UP001153387">
    <property type="component" value="Unassembled WGS sequence"/>
</dbReference>
<accession>A0A9X4KH15</accession>
<proteinExistence type="predicted"/>
<evidence type="ECO:0000313" key="1">
    <source>
        <dbReference type="EMBL" id="MDG0791801.1"/>
    </source>
</evidence>
<keyword evidence="2" id="KW-1185">Reference proteome</keyword>
<reference evidence="1 2" key="1">
    <citation type="submission" date="2022-10" db="EMBL/GenBank/DDBJ databases">
        <title>Comparative genomic analysis of Cohnella hashimotonis sp. nov., isolated from the International Space Station.</title>
        <authorList>
            <person name="Simpson A."/>
            <person name="Venkateswaran K."/>
        </authorList>
    </citation>
    <scope>NUCLEOTIDE SEQUENCE [LARGE SCALE GENOMIC DNA]</scope>
    <source>
        <strain evidence="1 2">DSM 18997</strain>
    </source>
</reference>
<organism evidence="1 2">
    <name type="scientific">Cohnella ginsengisoli</name>
    <dbReference type="NCBI Taxonomy" id="425004"/>
    <lineage>
        <taxon>Bacteria</taxon>
        <taxon>Bacillati</taxon>
        <taxon>Bacillota</taxon>
        <taxon>Bacilli</taxon>
        <taxon>Bacillales</taxon>
        <taxon>Paenibacillaceae</taxon>
        <taxon>Cohnella</taxon>
    </lineage>
</organism>
<dbReference type="EMBL" id="JAPDHZ010000003">
    <property type="protein sequence ID" value="MDG0791801.1"/>
    <property type="molecule type" value="Genomic_DNA"/>
</dbReference>
<dbReference type="AlphaFoldDB" id="A0A9X4KH15"/>
<dbReference type="RefSeq" id="WP_277565650.1">
    <property type="nucleotide sequence ID" value="NZ_JAPDHZ010000003.1"/>
</dbReference>